<evidence type="ECO:0000313" key="1">
    <source>
        <dbReference type="EMBL" id="MBX40375.1"/>
    </source>
</evidence>
<reference evidence="1" key="1">
    <citation type="submission" date="2018-02" db="EMBL/GenBank/DDBJ databases">
        <title>Rhizophora mucronata_Transcriptome.</title>
        <authorList>
            <person name="Meera S.P."/>
            <person name="Sreeshan A."/>
            <person name="Augustine A."/>
        </authorList>
    </citation>
    <scope>NUCLEOTIDE SEQUENCE</scope>
    <source>
        <tissue evidence="1">Leaf</tissue>
    </source>
</reference>
<dbReference type="AlphaFoldDB" id="A0A2P2ND21"/>
<proteinExistence type="predicted"/>
<sequence length="57" mass="6580">MCMEREQVQLKTDNKSKSSCQCIKVQRGHKTSVGQRELVLFVNQSKDLSISFQTYGR</sequence>
<organism evidence="1">
    <name type="scientific">Rhizophora mucronata</name>
    <name type="common">Asiatic mangrove</name>
    <dbReference type="NCBI Taxonomy" id="61149"/>
    <lineage>
        <taxon>Eukaryota</taxon>
        <taxon>Viridiplantae</taxon>
        <taxon>Streptophyta</taxon>
        <taxon>Embryophyta</taxon>
        <taxon>Tracheophyta</taxon>
        <taxon>Spermatophyta</taxon>
        <taxon>Magnoliopsida</taxon>
        <taxon>eudicotyledons</taxon>
        <taxon>Gunneridae</taxon>
        <taxon>Pentapetalae</taxon>
        <taxon>rosids</taxon>
        <taxon>fabids</taxon>
        <taxon>Malpighiales</taxon>
        <taxon>Rhizophoraceae</taxon>
        <taxon>Rhizophora</taxon>
    </lineage>
</organism>
<name>A0A2P2ND21_RHIMU</name>
<protein>
    <submittedName>
        <fullName evidence="1">Uncharacterized protein</fullName>
    </submittedName>
</protein>
<dbReference type="EMBL" id="GGEC01059891">
    <property type="protein sequence ID" value="MBX40375.1"/>
    <property type="molecule type" value="Transcribed_RNA"/>
</dbReference>
<accession>A0A2P2ND21</accession>